<dbReference type="InterPro" id="IPR012358">
    <property type="entry name" value="EndopolyPtase_N1"/>
</dbReference>
<evidence type="ECO:0000256" key="10">
    <source>
        <dbReference type="ARBA" id="ARBA00023136"/>
    </source>
</evidence>
<dbReference type="PANTHER" id="PTHR10340">
    <property type="entry name" value="SPHINGOMYELIN PHOSPHODIESTERASE"/>
    <property type="match status" value="1"/>
</dbReference>
<dbReference type="HOGENOM" id="CLU_013424_1_1_1"/>
<dbReference type="OrthoDB" id="348678at2759"/>
<dbReference type="GO" id="GO:0000298">
    <property type="term" value="F:endopolyphosphatase activity"/>
    <property type="evidence" value="ECO:0007669"/>
    <property type="project" value="UniProtKB-EC"/>
</dbReference>
<dbReference type="Pfam" id="PF00149">
    <property type="entry name" value="Metallophos"/>
    <property type="match status" value="1"/>
</dbReference>
<dbReference type="InterPro" id="IPR029052">
    <property type="entry name" value="Metallo-depent_PP-like"/>
</dbReference>
<dbReference type="GeneID" id="27700944"/>
<dbReference type="GO" id="GO:0006798">
    <property type="term" value="P:polyphosphate catabolic process"/>
    <property type="evidence" value="ECO:0007669"/>
    <property type="project" value="TreeGrafter"/>
</dbReference>
<dbReference type="PANTHER" id="PTHR10340:SF55">
    <property type="entry name" value="ENDOPOLYPHOSPHATASE"/>
    <property type="match status" value="1"/>
</dbReference>
<keyword evidence="14" id="KW-0732">Signal</keyword>
<dbReference type="GO" id="GO:0000324">
    <property type="term" value="C:fungal-type vacuole"/>
    <property type="evidence" value="ECO:0007669"/>
    <property type="project" value="TreeGrafter"/>
</dbReference>
<proteinExistence type="inferred from homology"/>
<name>A0A0D2FXA4_CLAB1</name>
<feature type="compositionally biased region" description="Low complexity" evidence="13">
    <location>
        <begin position="524"/>
        <end position="533"/>
    </location>
</feature>
<evidence type="ECO:0000256" key="2">
    <source>
        <dbReference type="ARBA" id="ARBA00010399"/>
    </source>
</evidence>
<dbReference type="AlphaFoldDB" id="A0A0D2FXA4"/>
<dbReference type="FunFam" id="3.60.21.10:FF:000082">
    <property type="entry name" value="Endopolyphosphatase"/>
    <property type="match status" value="1"/>
</dbReference>
<accession>A0A0D2FXA4</accession>
<evidence type="ECO:0000256" key="11">
    <source>
        <dbReference type="ARBA" id="ARBA00023180"/>
    </source>
</evidence>
<evidence type="ECO:0000259" key="15">
    <source>
        <dbReference type="Pfam" id="PF00149"/>
    </source>
</evidence>
<keyword evidence="8" id="KW-0735">Signal-anchor</keyword>
<comment type="subcellular location">
    <subcellularLocation>
        <location evidence="1">Vacuole membrane</location>
        <topology evidence="1">Single-pass type II membrane protein</topology>
    </subcellularLocation>
</comment>
<gene>
    <name evidence="16" type="ORF">Z519_08016</name>
</gene>
<evidence type="ECO:0000256" key="14">
    <source>
        <dbReference type="SAM" id="SignalP"/>
    </source>
</evidence>
<evidence type="ECO:0000256" key="13">
    <source>
        <dbReference type="SAM" id="MobiDB-lite"/>
    </source>
</evidence>
<evidence type="ECO:0000256" key="5">
    <source>
        <dbReference type="ARBA" id="ARBA00022554"/>
    </source>
</evidence>
<evidence type="ECO:0000256" key="1">
    <source>
        <dbReference type="ARBA" id="ARBA00004576"/>
    </source>
</evidence>
<keyword evidence="7 12" id="KW-0378">Hydrolase</keyword>
<keyword evidence="11" id="KW-0325">Glycoprotein</keyword>
<dbReference type="CDD" id="cd00842">
    <property type="entry name" value="MPP_ASMase"/>
    <property type="match status" value="1"/>
</dbReference>
<dbReference type="PIRSF" id="PIRSF027093">
    <property type="entry name" value="EndopolyPtase_N1"/>
    <property type="match status" value="1"/>
</dbReference>
<dbReference type="GO" id="GO:0008081">
    <property type="term" value="F:phosphoric diester hydrolase activity"/>
    <property type="evidence" value="ECO:0007669"/>
    <property type="project" value="TreeGrafter"/>
</dbReference>
<evidence type="ECO:0000256" key="6">
    <source>
        <dbReference type="ARBA" id="ARBA00022692"/>
    </source>
</evidence>
<dbReference type="InterPro" id="IPR004843">
    <property type="entry name" value="Calcineurin-like_PHP"/>
</dbReference>
<dbReference type="GO" id="GO:0004309">
    <property type="term" value="F:exopolyphosphatase activity"/>
    <property type="evidence" value="ECO:0007669"/>
    <property type="project" value="TreeGrafter"/>
</dbReference>
<protein>
    <recommendedName>
        <fullName evidence="4 12">Endopolyphosphatase</fullName>
        <ecNumber evidence="3 12">3.6.1.10</ecNumber>
    </recommendedName>
</protein>
<evidence type="ECO:0000256" key="12">
    <source>
        <dbReference type="PIRNR" id="PIRNR027093"/>
    </source>
</evidence>
<feature type="compositionally biased region" description="Basic residues" evidence="13">
    <location>
        <begin position="500"/>
        <end position="514"/>
    </location>
</feature>
<feature type="region of interest" description="Disordered" evidence="13">
    <location>
        <begin position="481"/>
        <end position="533"/>
    </location>
</feature>
<dbReference type="EMBL" id="KN846991">
    <property type="protein sequence ID" value="KIW91122.1"/>
    <property type="molecule type" value="Genomic_DNA"/>
</dbReference>
<evidence type="ECO:0000256" key="4">
    <source>
        <dbReference type="ARBA" id="ARBA00014458"/>
    </source>
</evidence>
<dbReference type="Proteomes" id="UP000053789">
    <property type="component" value="Unassembled WGS sequence"/>
</dbReference>
<feature type="chain" id="PRO_5002253414" description="Endopolyphosphatase" evidence="14">
    <location>
        <begin position="18"/>
        <end position="663"/>
    </location>
</feature>
<evidence type="ECO:0000313" key="17">
    <source>
        <dbReference type="Proteomes" id="UP000053789"/>
    </source>
</evidence>
<evidence type="ECO:0000313" key="16">
    <source>
        <dbReference type="EMBL" id="KIW91122.1"/>
    </source>
</evidence>
<feature type="domain" description="Calcineurin-like phosphoesterase" evidence="15">
    <location>
        <begin position="51"/>
        <end position="320"/>
    </location>
</feature>
<sequence>MVRLARCLVLCAAFAAAAPPNIPWKQDGLQQVIVGSSTSKSQPASRKLRGRFLHITDIHPDPFYKSHSDPEEQCHSGHGEAAYFGAEVTDCDAPISLVNATFQWIEANLKDEIDFVVWTGDSARHDNDERLPRSDKQVLKLNRFIVDKFIEAFGKPDNIDDPDPTNDFVVPIVPTFGNNDILPHNIFTPGPNKWTRAYLDVWNRFVPQAQRHSFARGGWFFTEVIPNKLAVFSLNTLYFFDSNSAVDGCDLKSEPGYEHMEWLRIQLQFLRNRGMKAILIGHVPPARTESKQNWDESCYQKFTLWMRQYRDVIVTSIFGHMNIDHFMFQDVKELHYKFKIKGVDKRLRSQPDNATFSIAAKAQYLNELRSGWSELPTPPAGYSYLSVDGEAIPNDFVDTQKKDEERELAKFLEAIGGPWAERFSMSLVSPSVVPNFFPTLRVVEYNITGMENDHPAEGAIGEPAVAHDIDGQAYEETILEQPEEDESDEDMNPEDDAHDLKKKKKKKGKKKPKKPNFPVPRPPSGTSSPGPAYSPQSLSLLSFTQYYANLTHIHEQMHNDKSSKKDRYQYFNYYPEYTTNNDRAYQMKDLTVRSMLDLAEKMGRERLKLSHADTEDVEIDVDSSKKSGHKDKTKTRKNHLWKTFIKRAFVHTKPDDEIDQQFG</sequence>
<organism evidence="16 17">
    <name type="scientific">Cladophialophora bantiana (strain ATCC 10958 / CBS 173.52 / CDC B-1940 / NIH 8579)</name>
    <name type="common">Xylohypha bantiana</name>
    <dbReference type="NCBI Taxonomy" id="1442370"/>
    <lineage>
        <taxon>Eukaryota</taxon>
        <taxon>Fungi</taxon>
        <taxon>Dikarya</taxon>
        <taxon>Ascomycota</taxon>
        <taxon>Pezizomycotina</taxon>
        <taxon>Eurotiomycetes</taxon>
        <taxon>Chaetothyriomycetidae</taxon>
        <taxon>Chaetothyriales</taxon>
        <taxon>Herpotrichiellaceae</taxon>
        <taxon>Cladophialophora</taxon>
    </lineage>
</organism>
<evidence type="ECO:0000256" key="8">
    <source>
        <dbReference type="ARBA" id="ARBA00022968"/>
    </source>
</evidence>
<keyword evidence="17" id="KW-1185">Reference proteome</keyword>
<dbReference type="SUPFAM" id="SSF56300">
    <property type="entry name" value="Metallo-dependent phosphatases"/>
    <property type="match status" value="1"/>
</dbReference>
<keyword evidence="5 12" id="KW-0926">Vacuole</keyword>
<keyword evidence="6" id="KW-0812">Transmembrane</keyword>
<feature type="signal peptide" evidence="14">
    <location>
        <begin position="1"/>
        <end position="17"/>
    </location>
</feature>
<dbReference type="EC" id="3.6.1.10" evidence="3 12"/>
<comment type="function">
    <text evidence="12">Catalyzes the hydrolysis of inorganic polyphosphate (polyP) chains of many hundreds of phosphate residues into shorter lengths.</text>
</comment>
<evidence type="ECO:0000256" key="7">
    <source>
        <dbReference type="ARBA" id="ARBA00022801"/>
    </source>
</evidence>
<dbReference type="InterPro" id="IPR041805">
    <property type="entry name" value="ASMase/PPN1_MPP"/>
</dbReference>
<dbReference type="RefSeq" id="XP_016617791.1">
    <property type="nucleotide sequence ID" value="XM_016765746.1"/>
</dbReference>
<reference evidence="16" key="1">
    <citation type="submission" date="2015-01" db="EMBL/GenBank/DDBJ databases">
        <title>The Genome Sequence of Cladophialophora bantiana CBS 173.52.</title>
        <authorList>
            <consortium name="The Broad Institute Genomics Platform"/>
            <person name="Cuomo C."/>
            <person name="de Hoog S."/>
            <person name="Gorbushina A."/>
            <person name="Stielow B."/>
            <person name="Teixiera M."/>
            <person name="Abouelleil A."/>
            <person name="Chapman S.B."/>
            <person name="Priest M."/>
            <person name="Young S.K."/>
            <person name="Wortman J."/>
            <person name="Nusbaum C."/>
            <person name="Birren B."/>
        </authorList>
    </citation>
    <scope>NUCLEOTIDE SEQUENCE [LARGE SCALE GENOMIC DNA]</scope>
    <source>
        <strain evidence="16">CBS 173.52</strain>
    </source>
</reference>
<comment type="similarity">
    <text evidence="2">Belongs to the endopolyphosphatase PPN1 family.</text>
</comment>
<dbReference type="GO" id="GO:0005774">
    <property type="term" value="C:vacuolar membrane"/>
    <property type="evidence" value="ECO:0007669"/>
    <property type="project" value="UniProtKB-SubCell"/>
</dbReference>
<keyword evidence="9" id="KW-1133">Transmembrane helix</keyword>
<evidence type="ECO:0000256" key="3">
    <source>
        <dbReference type="ARBA" id="ARBA00012459"/>
    </source>
</evidence>
<feature type="compositionally biased region" description="Acidic residues" evidence="13">
    <location>
        <begin position="481"/>
        <end position="497"/>
    </location>
</feature>
<evidence type="ECO:0000256" key="9">
    <source>
        <dbReference type="ARBA" id="ARBA00022989"/>
    </source>
</evidence>
<dbReference type="VEuPathDB" id="FungiDB:Z519_08016"/>
<comment type="catalytic activity">
    <reaction evidence="12">
        <text>[phosphate](n+1) + n H2O = (n+1) phosphate + n H(+)</text>
        <dbReference type="Rhea" id="RHEA:22452"/>
        <dbReference type="Rhea" id="RHEA-COMP:14280"/>
        <dbReference type="ChEBI" id="CHEBI:15377"/>
        <dbReference type="ChEBI" id="CHEBI:15378"/>
        <dbReference type="ChEBI" id="CHEBI:16838"/>
        <dbReference type="ChEBI" id="CHEBI:43474"/>
        <dbReference type="EC" id="3.6.1.10"/>
    </reaction>
</comment>
<keyword evidence="10 12" id="KW-0472">Membrane</keyword>